<keyword evidence="1" id="KW-0812">Transmembrane</keyword>
<organism evidence="2 3">
    <name type="scientific">Roseibium aggregatum</name>
    <dbReference type="NCBI Taxonomy" id="187304"/>
    <lineage>
        <taxon>Bacteria</taxon>
        <taxon>Pseudomonadati</taxon>
        <taxon>Pseudomonadota</taxon>
        <taxon>Alphaproteobacteria</taxon>
        <taxon>Hyphomicrobiales</taxon>
        <taxon>Stappiaceae</taxon>
        <taxon>Roseibium</taxon>
    </lineage>
</organism>
<feature type="transmembrane region" description="Helical" evidence="1">
    <location>
        <begin position="188"/>
        <end position="206"/>
    </location>
</feature>
<gene>
    <name evidence="2" type="ORF">HK439_22750</name>
</gene>
<feature type="transmembrane region" description="Helical" evidence="1">
    <location>
        <begin position="246"/>
        <end position="262"/>
    </location>
</feature>
<comment type="caution">
    <text evidence="2">The sequence shown here is derived from an EMBL/GenBank/DDBJ whole genome shotgun (WGS) entry which is preliminary data.</text>
</comment>
<dbReference type="AlphaFoldDB" id="A0A926P498"/>
<evidence type="ECO:0008006" key="4">
    <source>
        <dbReference type="Google" id="ProtNLM"/>
    </source>
</evidence>
<evidence type="ECO:0000256" key="1">
    <source>
        <dbReference type="SAM" id="Phobius"/>
    </source>
</evidence>
<feature type="transmembrane region" description="Helical" evidence="1">
    <location>
        <begin position="30"/>
        <end position="49"/>
    </location>
</feature>
<name>A0A926P498_9HYPH</name>
<evidence type="ECO:0000313" key="2">
    <source>
        <dbReference type="EMBL" id="MBD1549088.1"/>
    </source>
</evidence>
<dbReference type="EMBL" id="JABFCZ010000030">
    <property type="protein sequence ID" value="MBD1549088.1"/>
    <property type="molecule type" value="Genomic_DNA"/>
</dbReference>
<feature type="transmembrane region" description="Helical" evidence="1">
    <location>
        <begin position="341"/>
        <end position="357"/>
    </location>
</feature>
<feature type="transmembrane region" description="Helical" evidence="1">
    <location>
        <begin position="140"/>
        <end position="159"/>
    </location>
</feature>
<proteinExistence type="predicted"/>
<evidence type="ECO:0000313" key="3">
    <source>
        <dbReference type="Proteomes" id="UP000598467"/>
    </source>
</evidence>
<keyword evidence="1" id="KW-0472">Membrane</keyword>
<protein>
    <recommendedName>
        <fullName evidence="4">Glycosyltransferase RgtA/B/C/D-like domain-containing protein</fullName>
    </recommendedName>
</protein>
<feature type="transmembrane region" description="Helical" evidence="1">
    <location>
        <begin position="218"/>
        <end position="239"/>
    </location>
</feature>
<accession>A0A926P498</accession>
<feature type="transmembrane region" description="Helical" evidence="1">
    <location>
        <begin position="363"/>
        <end position="380"/>
    </location>
</feature>
<reference evidence="2" key="1">
    <citation type="submission" date="2020-05" db="EMBL/GenBank/DDBJ databases">
        <title>Identification of trans-AT polyketide cluster in two marine bacteria, producers of a novel glutaramide-containing polyketide sesbanimide D and analogs.</title>
        <authorList>
            <person name="Kacar D."/>
            <person name="Rodriguez P."/>
            <person name="Canedo L."/>
            <person name="Gonzalez E."/>
            <person name="Galan B."/>
            <person name="De La Calle F."/>
            <person name="Garcia J.L."/>
        </authorList>
    </citation>
    <scope>NUCLEOTIDE SEQUENCE</scope>
    <source>
        <strain evidence="2">PHM038</strain>
    </source>
</reference>
<dbReference type="Proteomes" id="UP000598467">
    <property type="component" value="Unassembled WGS sequence"/>
</dbReference>
<sequence length="391" mass="44481">MSRAAQLLETVFLTLYRGVCRIYRPLRSWIGAGVLALLVITTAAVVHVYPVSNWDMIAYTASILEPEITDPMELHDKSYELLKENVSPGEFLTLTQDREYRIRQFKDPRAFATMLGFYRLKVLYIETARALTRFVDPVKALRLISIGSALAVGAVLMLWLARNGALMYGPVVAGLLVLSSFGESAALLSPDLYASVFILLAAFLYLERQDIPAALSLIAAFFIRPDHLAFIGVFFVFAWIYGPGRWVMTACFAICVAGYVWLTSNSDHPGWWIHLWFTHVEYVPTLEGFHPPFSAAIYLKMLVRSTVRSIMHQNWLALLFAEVLFFAKVIDPAQLSERTKVLLYGMFASICAKYIVFPHFETRFYFPYLMAMAMIMLIAWHRQEPQSAKRV</sequence>
<dbReference type="RefSeq" id="WP_190293775.1">
    <property type="nucleotide sequence ID" value="NZ_JABFCZ010000030.1"/>
</dbReference>
<keyword evidence="1" id="KW-1133">Transmembrane helix</keyword>